<organism evidence="1 2">
    <name type="scientific">Streptococcus salivarius</name>
    <dbReference type="NCBI Taxonomy" id="1304"/>
    <lineage>
        <taxon>Bacteria</taxon>
        <taxon>Bacillati</taxon>
        <taxon>Bacillota</taxon>
        <taxon>Bacilli</taxon>
        <taxon>Lactobacillales</taxon>
        <taxon>Streptococcaceae</taxon>
        <taxon>Streptococcus</taxon>
    </lineage>
</organism>
<evidence type="ECO:0000313" key="2">
    <source>
        <dbReference type="Proteomes" id="UP000439678"/>
    </source>
</evidence>
<comment type="caution">
    <text evidence="1">The sequence shown here is derived from an EMBL/GenBank/DDBJ whole genome shotgun (WGS) entry which is preliminary data.</text>
</comment>
<dbReference type="AlphaFoldDB" id="A0A1V0H6X9"/>
<evidence type="ECO:0000313" key="1">
    <source>
        <dbReference type="EMBL" id="MTR27604.1"/>
    </source>
</evidence>
<sequence>MGVYNSDWLLNQIRGTANVVSKAFKFETLDIDLGQVEDERGRTIDGNDYIDDLLIHEQYDQATTFIHSQLKRLTTNDYNLLVSVYMEYLENLPPVIRQKHHFDDRKIASLREKLSEFSW</sequence>
<name>A0A1V0H6X9_STRSL</name>
<protein>
    <submittedName>
        <fullName evidence="1">Uncharacterized protein</fullName>
    </submittedName>
</protein>
<accession>A0A1V0H6X9</accession>
<dbReference type="EMBL" id="WMYO01000004">
    <property type="protein sequence ID" value="MTR27604.1"/>
    <property type="molecule type" value="Genomic_DNA"/>
</dbReference>
<dbReference type="Proteomes" id="UP000439678">
    <property type="component" value="Unassembled WGS sequence"/>
</dbReference>
<reference evidence="1 2" key="1">
    <citation type="journal article" date="2019" name="Nat. Med.">
        <title>A library of human gut bacterial isolates paired with longitudinal multiomics data enables mechanistic microbiome research.</title>
        <authorList>
            <person name="Poyet M."/>
            <person name="Groussin M."/>
            <person name="Gibbons S.M."/>
            <person name="Avila-Pacheco J."/>
            <person name="Jiang X."/>
            <person name="Kearney S.M."/>
            <person name="Perrotta A.R."/>
            <person name="Berdy B."/>
            <person name="Zhao S."/>
            <person name="Lieberman T.D."/>
            <person name="Swanson P.K."/>
            <person name="Smith M."/>
            <person name="Roesemann S."/>
            <person name="Alexander J.E."/>
            <person name="Rich S.A."/>
            <person name="Livny J."/>
            <person name="Vlamakis H."/>
            <person name="Clish C."/>
            <person name="Bullock K."/>
            <person name="Deik A."/>
            <person name="Scott J."/>
            <person name="Pierce K.A."/>
            <person name="Xavier R.J."/>
            <person name="Alm E.J."/>
        </authorList>
    </citation>
    <scope>NUCLEOTIDE SEQUENCE [LARGE SCALE GENOMIC DNA]</scope>
    <source>
        <strain evidence="1 2">BIOML-A4</strain>
    </source>
</reference>
<gene>
    <name evidence="1" type="ORF">GMC65_04400</name>
</gene>
<dbReference type="RefSeq" id="WP_070576227.1">
    <property type="nucleotide sequence ID" value="NZ_CP020451.2"/>
</dbReference>
<proteinExistence type="predicted"/>